<keyword evidence="3" id="KW-0472">Membrane</keyword>
<protein>
    <recommendedName>
        <fullName evidence="4">Sushi domain-containing protein</fullName>
    </recommendedName>
</protein>
<gene>
    <name evidence="5" type="ORF">GBAR_LOCUS9864</name>
</gene>
<reference evidence="5" key="1">
    <citation type="submission" date="2023-03" db="EMBL/GenBank/DDBJ databases">
        <authorList>
            <person name="Steffen K."/>
            <person name="Cardenas P."/>
        </authorList>
    </citation>
    <scope>NUCLEOTIDE SEQUENCE</scope>
</reference>
<dbReference type="Proteomes" id="UP001174909">
    <property type="component" value="Unassembled WGS sequence"/>
</dbReference>
<dbReference type="Gene3D" id="2.60.40.1770">
    <property type="entry name" value="ephrin a2 ectodomain"/>
    <property type="match status" value="1"/>
</dbReference>
<feature type="non-terminal residue" evidence="5">
    <location>
        <position position="661"/>
    </location>
</feature>
<feature type="domain" description="Sushi" evidence="4">
    <location>
        <begin position="272"/>
        <end position="344"/>
    </location>
</feature>
<evidence type="ECO:0000256" key="2">
    <source>
        <dbReference type="PROSITE-ProRule" id="PRU00302"/>
    </source>
</evidence>
<dbReference type="PROSITE" id="PS50923">
    <property type="entry name" value="SUSHI"/>
    <property type="match status" value="1"/>
</dbReference>
<dbReference type="EMBL" id="CASHTH010001485">
    <property type="protein sequence ID" value="CAI8015984.1"/>
    <property type="molecule type" value="Genomic_DNA"/>
</dbReference>
<evidence type="ECO:0000313" key="6">
    <source>
        <dbReference type="Proteomes" id="UP001174909"/>
    </source>
</evidence>
<keyword evidence="2" id="KW-0768">Sushi</keyword>
<evidence type="ECO:0000313" key="5">
    <source>
        <dbReference type="EMBL" id="CAI8015984.1"/>
    </source>
</evidence>
<keyword evidence="3" id="KW-1133">Transmembrane helix</keyword>
<proteinExistence type="predicted"/>
<evidence type="ECO:0000256" key="1">
    <source>
        <dbReference type="ARBA" id="ARBA00023157"/>
    </source>
</evidence>
<dbReference type="SMART" id="SM00032">
    <property type="entry name" value="CCP"/>
    <property type="match status" value="5"/>
</dbReference>
<evidence type="ECO:0000256" key="3">
    <source>
        <dbReference type="SAM" id="Phobius"/>
    </source>
</evidence>
<keyword evidence="3" id="KW-0812">Transmembrane</keyword>
<dbReference type="InterPro" id="IPR000436">
    <property type="entry name" value="Sushi_SCR_CCP_dom"/>
</dbReference>
<keyword evidence="1" id="KW-1015">Disulfide bond</keyword>
<feature type="transmembrane region" description="Helical" evidence="3">
    <location>
        <begin position="633"/>
        <end position="655"/>
    </location>
</feature>
<dbReference type="AlphaFoldDB" id="A0AA35WCY6"/>
<evidence type="ECO:0000259" key="4">
    <source>
        <dbReference type="PROSITE" id="PS50923"/>
    </source>
</evidence>
<keyword evidence="6" id="KW-1185">Reference proteome</keyword>
<name>A0AA35WCY6_GEOBA</name>
<comment type="caution">
    <text evidence="2">Lacks conserved residue(s) required for the propagation of feature annotation.</text>
</comment>
<comment type="caution">
    <text evidence="5">The sequence shown here is derived from an EMBL/GenBank/DDBJ whole genome shotgun (WGS) entry which is preliminary data.</text>
</comment>
<organism evidence="5 6">
    <name type="scientific">Geodia barretti</name>
    <name type="common">Barrett's horny sponge</name>
    <dbReference type="NCBI Taxonomy" id="519541"/>
    <lineage>
        <taxon>Eukaryota</taxon>
        <taxon>Metazoa</taxon>
        <taxon>Porifera</taxon>
        <taxon>Demospongiae</taxon>
        <taxon>Heteroscleromorpha</taxon>
        <taxon>Tetractinellida</taxon>
        <taxon>Astrophorina</taxon>
        <taxon>Geodiidae</taxon>
        <taxon>Geodia</taxon>
    </lineage>
</organism>
<accession>A0AA35WCY6</accession>
<sequence length="661" mass="70090">CDECQARSVGLVRYPTTLAPASGSVTVATQCADNAHVRTGFSLNVRCSSSGGWSGTTPQCECDTGYRAVTLSGRQICQSVNTCPARSFGLVDYPTTLAPVSGSVTVATQCADNAHVRTGFSLNVRCSSSGSWTGTTPQCECDTGYRAVTVSGRKICQTDETTCPPTTDPPSIGAVNETKVLGCGLISWKPPPGNEGVKLSYVVRFFDGSTYDTSSGYKRIQRNSEIGRQWTRVNDIPDGRTVYADIRARNTSGNVGVFSQKFVVANSTLCADDCPPPVLCPDCDECQARNAGLVHYPTTLAPASGSLTVTTQCADNAHVRTGFSLNVMCSSSGSWTGTTPQCECDTGYRAVTVSGRQICQTEETTCPPTTGVTCAVRTVGLVRYPTTLAPASGSVTVSTQCADNAHVRTGFSLNVRCSSSGGWSGTTPQCECDTGYRAVTLSGRQICQSVNTCPARSVGLVDYPTTLAPVSGSVTVATQCADNAHVRTGFSLNVRCSSSGGWTGTTPQCECDTGYRAVTVSGRKICQTDETTCPPTTDPPSIGAVNETKVLGCGLISWKPPPGNEGVKLSYVVRFFDGSTYETSTSGYKRIQRNSEIGRQWTRVNDIPDGRTVYADIRARNTSGNVGLFLKNLLLPIQLYVLMVVLPLVLIMMSAKQEVMV</sequence>